<feature type="chain" id="PRO_5041456363" evidence="1">
    <location>
        <begin position="31"/>
        <end position="84"/>
    </location>
</feature>
<evidence type="ECO:0000313" key="2">
    <source>
        <dbReference type="EMBL" id="MDH2054981.1"/>
    </source>
</evidence>
<sequence length="84" mass="8747">MKTLIARRALARCTLAAASLLALSAPATHAAETPQYGGVLTAILNPEPPTLNVAVQQVAGTQMVAGKIFESLLTYSFDLKPQPG</sequence>
<name>A0AA43B1X2_9BURK</name>
<dbReference type="AlphaFoldDB" id="A0AA43B1X2"/>
<feature type="non-terminal residue" evidence="2">
    <location>
        <position position="84"/>
    </location>
</feature>
<accession>A0AA43B1X2</accession>
<protein>
    <submittedName>
        <fullName evidence="2">ABC transporter substrate-binding protein</fullName>
    </submittedName>
</protein>
<evidence type="ECO:0000256" key="1">
    <source>
        <dbReference type="SAM" id="SignalP"/>
    </source>
</evidence>
<evidence type="ECO:0000313" key="3">
    <source>
        <dbReference type="Proteomes" id="UP001161276"/>
    </source>
</evidence>
<organism evidence="2 3">
    <name type="scientific">Achromobacter marplatensis</name>
    <dbReference type="NCBI Taxonomy" id="470868"/>
    <lineage>
        <taxon>Bacteria</taxon>
        <taxon>Pseudomonadati</taxon>
        <taxon>Pseudomonadota</taxon>
        <taxon>Betaproteobacteria</taxon>
        <taxon>Burkholderiales</taxon>
        <taxon>Alcaligenaceae</taxon>
        <taxon>Achromobacter</taxon>
    </lineage>
</organism>
<gene>
    <name evidence="2" type="ORF">N5K24_31615</name>
</gene>
<dbReference type="Proteomes" id="UP001161276">
    <property type="component" value="Unassembled WGS sequence"/>
</dbReference>
<proteinExistence type="predicted"/>
<reference evidence="2" key="1">
    <citation type="submission" date="2022-09" db="EMBL/GenBank/DDBJ databases">
        <title>Intensive care unit water sources are persistently colonized with multi-drug resistant bacteria and are the site of extensive horizontal gene transfer of antibiotic resistance genes.</title>
        <authorList>
            <person name="Diorio-Toth L."/>
        </authorList>
    </citation>
    <scope>NUCLEOTIDE SEQUENCE</scope>
    <source>
        <strain evidence="2">GD03676</strain>
    </source>
</reference>
<feature type="signal peptide" evidence="1">
    <location>
        <begin position="1"/>
        <end position="30"/>
    </location>
</feature>
<dbReference type="SUPFAM" id="SSF53850">
    <property type="entry name" value="Periplasmic binding protein-like II"/>
    <property type="match status" value="1"/>
</dbReference>
<keyword evidence="1" id="KW-0732">Signal</keyword>
<dbReference type="Gene3D" id="3.40.190.10">
    <property type="entry name" value="Periplasmic binding protein-like II"/>
    <property type="match status" value="1"/>
</dbReference>
<comment type="caution">
    <text evidence="2">The sequence shown here is derived from an EMBL/GenBank/DDBJ whole genome shotgun (WGS) entry which is preliminary data.</text>
</comment>
<dbReference type="EMBL" id="JAOCKG010000041">
    <property type="protein sequence ID" value="MDH2054981.1"/>
    <property type="molecule type" value="Genomic_DNA"/>
</dbReference>